<feature type="region of interest" description="Disordered" evidence="1">
    <location>
        <begin position="1"/>
        <end position="40"/>
    </location>
</feature>
<evidence type="ECO:0000313" key="3">
    <source>
        <dbReference type="Proteomes" id="UP000784294"/>
    </source>
</evidence>
<evidence type="ECO:0000256" key="1">
    <source>
        <dbReference type="SAM" id="MobiDB-lite"/>
    </source>
</evidence>
<reference evidence="2" key="1">
    <citation type="submission" date="2018-11" db="EMBL/GenBank/DDBJ databases">
        <authorList>
            <consortium name="Pathogen Informatics"/>
        </authorList>
    </citation>
    <scope>NUCLEOTIDE SEQUENCE</scope>
</reference>
<sequence length="257" mass="29195">MLQSHLDFQGLRRKSSSSALRTKEDRDGGHSLSACSAGVSSNKQKAKNPQFFLSPDLVCLLGEQGLNRLDASQMTRLRILSPVSARDKKDKHSKLKYETQERLEDNKRKTVHMKKPRGLHKDYGNLLPLKPTVLTIVDEAPPTNSFHLPEYLPSPAKFSRLLQSSAAVSPNVMPQADSDPEFISANSHIKSDNHTDQIRLPKLMQEHLVSGYIGWIHSWRQCYMFEDYLRFITTRVCSIFSIKSINHIVLLSKIMLN</sequence>
<comment type="caution">
    <text evidence="2">The sequence shown here is derived from an EMBL/GenBank/DDBJ whole genome shotgun (WGS) entry which is preliminary data.</text>
</comment>
<accession>A0A448WPW2</accession>
<organism evidence="2 3">
    <name type="scientific">Protopolystoma xenopodis</name>
    <dbReference type="NCBI Taxonomy" id="117903"/>
    <lineage>
        <taxon>Eukaryota</taxon>
        <taxon>Metazoa</taxon>
        <taxon>Spiralia</taxon>
        <taxon>Lophotrochozoa</taxon>
        <taxon>Platyhelminthes</taxon>
        <taxon>Monogenea</taxon>
        <taxon>Polyopisthocotylea</taxon>
        <taxon>Polystomatidea</taxon>
        <taxon>Polystomatidae</taxon>
        <taxon>Protopolystoma</taxon>
    </lineage>
</organism>
<proteinExistence type="predicted"/>
<dbReference type="EMBL" id="CAAALY010031510">
    <property type="protein sequence ID" value="VEL17193.1"/>
    <property type="molecule type" value="Genomic_DNA"/>
</dbReference>
<dbReference type="Proteomes" id="UP000784294">
    <property type="component" value="Unassembled WGS sequence"/>
</dbReference>
<protein>
    <submittedName>
        <fullName evidence="2">Uncharacterized protein</fullName>
    </submittedName>
</protein>
<keyword evidence="3" id="KW-1185">Reference proteome</keyword>
<dbReference type="AlphaFoldDB" id="A0A448WPW2"/>
<name>A0A448WPW2_9PLAT</name>
<gene>
    <name evidence="2" type="ORF">PXEA_LOCUS10633</name>
</gene>
<evidence type="ECO:0000313" key="2">
    <source>
        <dbReference type="EMBL" id="VEL17193.1"/>
    </source>
</evidence>